<dbReference type="Proteomes" id="UP001732700">
    <property type="component" value="Chromosome 7D"/>
</dbReference>
<keyword evidence="2" id="KW-1185">Reference proteome</keyword>
<evidence type="ECO:0000313" key="2">
    <source>
        <dbReference type="Proteomes" id="UP001732700"/>
    </source>
</evidence>
<dbReference type="EnsemblPlants" id="AVESA.00010b.r2.7DG1345410.1">
    <property type="protein sequence ID" value="AVESA.00010b.r2.7DG1345410.1.CDS"/>
    <property type="gene ID" value="AVESA.00010b.r2.7DG1345410"/>
</dbReference>
<protein>
    <submittedName>
        <fullName evidence="1">Uncharacterized protein</fullName>
    </submittedName>
</protein>
<accession>A0ACD6A6H5</accession>
<organism evidence="1 2">
    <name type="scientific">Avena sativa</name>
    <name type="common">Oat</name>
    <dbReference type="NCBI Taxonomy" id="4498"/>
    <lineage>
        <taxon>Eukaryota</taxon>
        <taxon>Viridiplantae</taxon>
        <taxon>Streptophyta</taxon>
        <taxon>Embryophyta</taxon>
        <taxon>Tracheophyta</taxon>
        <taxon>Spermatophyta</taxon>
        <taxon>Magnoliopsida</taxon>
        <taxon>Liliopsida</taxon>
        <taxon>Poales</taxon>
        <taxon>Poaceae</taxon>
        <taxon>BOP clade</taxon>
        <taxon>Pooideae</taxon>
        <taxon>Poodae</taxon>
        <taxon>Poeae</taxon>
        <taxon>Poeae Chloroplast Group 1 (Aveneae type)</taxon>
        <taxon>Aveninae</taxon>
        <taxon>Avena</taxon>
    </lineage>
</organism>
<name>A0ACD6A6H5_AVESA</name>
<proteinExistence type="predicted"/>
<sequence>MDAADLKPTPPPAAATAPCHQRPPAPVTPWSTGLFDCLDDKENCVVTCLCPCITFGQVAEIVDRGATSSGASAALYMGIALLTGYEFQWVYSCLYRTKMRAQYGLQESPLPDCCVHFIFEPCAICQEYRELKNRGFVMEMGWQANMELQQQGRIGGAATVPPAVHAEGMTR</sequence>
<evidence type="ECO:0000313" key="1">
    <source>
        <dbReference type="EnsemblPlants" id="AVESA.00010b.r2.7DG1345410.1.CDS"/>
    </source>
</evidence>
<reference evidence="1" key="2">
    <citation type="submission" date="2025-09" db="UniProtKB">
        <authorList>
            <consortium name="EnsemblPlants"/>
        </authorList>
    </citation>
    <scope>IDENTIFICATION</scope>
</reference>
<reference evidence="1" key="1">
    <citation type="submission" date="2021-05" db="EMBL/GenBank/DDBJ databases">
        <authorList>
            <person name="Scholz U."/>
            <person name="Mascher M."/>
            <person name="Fiebig A."/>
        </authorList>
    </citation>
    <scope>NUCLEOTIDE SEQUENCE [LARGE SCALE GENOMIC DNA]</scope>
</reference>